<keyword evidence="1 3" id="KW-0238">DNA-binding</keyword>
<gene>
    <name evidence="5" type="ORF">PYK22_01263</name>
</gene>
<dbReference type="Gene3D" id="1.10.10.10">
    <property type="entry name" value="Winged helix-like DNA-binding domain superfamily/Winged helix DNA-binding domain"/>
    <property type="match status" value="1"/>
</dbReference>
<name>A0A0B6WYN9_9BACT</name>
<dbReference type="InterPro" id="IPR036388">
    <property type="entry name" value="WH-like_DNA-bd_sf"/>
</dbReference>
<reference evidence="5 6" key="1">
    <citation type="submission" date="2013-12" db="EMBL/GenBank/DDBJ databases">
        <authorList>
            <person name="Stott M."/>
        </authorList>
    </citation>
    <scope>NUCLEOTIDE SEQUENCE [LARGE SCALE GENOMIC DNA]</scope>
    <source>
        <strain evidence="5 6">K22</strain>
    </source>
</reference>
<dbReference type="InterPro" id="IPR001867">
    <property type="entry name" value="OmpR/PhoB-type_DNA-bd"/>
</dbReference>
<feature type="DNA-binding region" description="OmpR/PhoB-type" evidence="3">
    <location>
        <begin position="4"/>
        <end position="102"/>
    </location>
</feature>
<dbReference type="PROSITE" id="PS51755">
    <property type="entry name" value="OMPR_PHOB"/>
    <property type="match status" value="1"/>
</dbReference>
<dbReference type="CDD" id="cd00383">
    <property type="entry name" value="trans_reg_C"/>
    <property type="match status" value="1"/>
</dbReference>
<accession>A0A0B6WYN9</accession>
<dbReference type="OrthoDB" id="105971at2"/>
<keyword evidence="2" id="KW-0802">TPR repeat</keyword>
<dbReference type="STRING" id="454194.PYK22_01263"/>
<dbReference type="Gene3D" id="1.25.40.10">
    <property type="entry name" value="Tetratricopeptide repeat domain"/>
    <property type="match status" value="1"/>
</dbReference>
<dbReference type="InterPro" id="IPR019734">
    <property type="entry name" value="TPR_rpt"/>
</dbReference>
<dbReference type="GO" id="GO:0000160">
    <property type="term" value="P:phosphorelay signal transduction system"/>
    <property type="evidence" value="ECO:0007669"/>
    <property type="project" value="InterPro"/>
</dbReference>
<evidence type="ECO:0000256" key="2">
    <source>
        <dbReference type="PROSITE-ProRule" id="PRU00339"/>
    </source>
</evidence>
<dbReference type="GO" id="GO:0003677">
    <property type="term" value="F:DNA binding"/>
    <property type="evidence" value="ECO:0007669"/>
    <property type="project" value="UniProtKB-UniRule"/>
</dbReference>
<dbReference type="Gene3D" id="3.40.50.10070">
    <property type="entry name" value="TolB, N-terminal domain"/>
    <property type="match status" value="1"/>
</dbReference>
<dbReference type="SMART" id="SM00028">
    <property type="entry name" value="TPR"/>
    <property type="match status" value="5"/>
</dbReference>
<dbReference type="PANTHER" id="PTHR12558:SF33">
    <property type="entry name" value="BLL7664 PROTEIN"/>
    <property type="match status" value="1"/>
</dbReference>
<reference evidence="5 6" key="2">
    <citation type="submission" date="2015-01" db="EMBL/GenBank/DDBJ databases">
        <title>Complete genome sequence of Pyrinomonas methylaliphatogenes type strain K22T.</title>
        <authorList>
            <person name="Lee K.C.Y."/>
            <person name="Power J.F."/>
            <person name="Dunfield P.F."/>
            <person name="Morgan X.C."/>
            <person name="Huttenhower C."/>
            <person name="Stott M.B."/>
        </authorList>
    </citation>
    <scope>NUCLEOTIDE SEQUENCE [LARGE SCALE GENOMIC DNA]</scope>
    <source>
        <strain evidence="5 6">K22</strain>
    </source>
</reference>
<dbReference type="PANTHER" id="PTHR12558">
    <property type="entry name" value="CELL DIVISION CYCLE 16,23,27"/>
    <property type="match status" value="1"/>
</dbReference>
<dbReference type="NCBIfam" id="NF047558">
    <property type="entry name" value="TPR_END_plus"/>
    <property type="match status" value="1"/>
</dbReference>
<dbReference type="PROSITE" id="PS50005">
    <property type="entry name" value="TPR"/>
    <property type="match status" value="1"/>
</dbReference>
<dbReference type="SUPFAM" id="SSF46894">
    <property type="entry name" value="C-terminal effector domain of the bipartite response regulators"/>
    <property type="match status" value="1"/>
</dbReference>
<dbReference type="SUPFAM" id="SSF48452">
    <property type="entry name" value="TPR-like"/>
    <property type="match status" value="1"/>
</dbReference>
<dbReference type="EMBL" id="CBXV010000004">
    <property type="protein sequence ID" value="CDM65265.1"/>
    <property type="molecule type" value="Genomic_DNA"/>
</dbReference>
<dbReference type="AlphaFoldDB" id="A0A0B6WYN9"/>
<dbReference type="Pfam" id="PF14559">
    <property type="entry name" value="TPR_19"/>
    <property type="match status" value="1"/>
</dbReference>
<dbReference type="SMART" id="SM00862">
    <property type="entry name" value="Trans_reg_C"/>
    <property type="match status" value="1"/>
</dbReference>
<evidence type="ECO:0000313" key="5">
    <source>
        <dbReference type="EMBL" id="CDM65265.1"/>
    </source>
</evidence>
<dbReference type="RefSeq" id="WP_041975279.1">
    <property type="nucleotide sequence ID" value="NZ_CBXV010000004.1"/>
</dbReference>
<dbReference type="Proteomes" id="UP000031518">
    <property type="component" value="Unassembled WGS sequence"/>
</dbReference>
<dbReference type="Pfam" id="PF13432">
    <property type="entry name" value="TPR_16"/>
    <property type="match status" value="1"/>
</dbReference>
<evidence type="ECO:0000256" key="1">
    <source>
        <dbReference type="ARBA" id="ARBA00023125"/>
    </source>
</evidence>
<protein>
    <submittedName>
        <fullName evidence="5">DNA-binding protein with winged-HTH domain</fullName>
    </submittedName>
</protein>
<organism evidence="5 6">
    <name type="scientific">Pyrinomonas methylaliphatogenes</name>
    <dbReference type="NCBI Taxonomy" id="454194"/>
    <lineage>
        <taxon>Bacteria</taxon>
        <taxon>Pseudomonadati</taxon>
        <taxon>Acidobacteriota</taxon>
        <taxon>Blastocatellia</taxon>
        <taxon>Blastocatellales</taxon>
        <taxon>Pyrinomonadaceae</taxon>
        <taxon>Pyrinomonas</taxon>
    </lineage>
</organism>
<dbReference type="Pfam" id="PF00486">
    <property type="entry name" value="Trans_reg_C"/>
    <property type="match status" value="1"/>
</dbReference>
<feature type="repeat" description="TPR" evidence="2">
    <location>
        <begin position="430"/>
        <end position="463"/>
    </location>
</feature>
<evidence type="ECO:0000256" key="3">
    <source>
        <dbReference type="PROSITE-ProRule" id="PRU01091"/>
    </source>
</evidence>
<feature type="domain" description="OmpR/PhoB-type" evidence="4">
    <location>
        <begin position="4"/>
        <end position="102"/>
    </location>
</feature>
<keyword evidence="6" id="KW-1185">Reference proteome</keyword>
<dbReference type="InterPro" id="IPR011990">
    <property type="entry name" value="TPR-like_helical_dom_sf"/>
</dbReference>
<dbReference type="InterPro" id="IPR016032">
    <property type="entry name" value="Sig_transdc_resp-reg_C-effctor"/>
</dbReference>
<proteinExistence type="predicted"/>
<evidence type="ECO:0000313" key="6">
    <source>
        <dbReference type="Proteomes" id="UP000031518"/>
    </source>
</evidence>
<evidence type="ECO:0000259" key="4">
    <source>
        <dbReference type="PROSITE" id="PS51755"/>
    </source>
</evidence>
<sequence length="636" mass="71949">MKPDLIYEFGSFRLDPKERILWRNGQIVPLYPKAFDLLLVLVEKHGHVVDKDTLLRTVWPDTFVEESNLTVHVSALRKILGVDANGRRYIETVSKRGYRFVHEVKLIEPGESNEAGMLSPQHVDRSSPSAFTRPKNLRLFLSICALLSSALLIALYTRSARPLDPRADQPIRAIAILPFKTIGNSENDQYLSLGLADMLITRLGAIDQIAVRPTSAVSGYTAKGLDGIKIGRELGVDAILEGTLQRDGDRLRATIRLVRVADGRTLWTDSYDERFTDLFSVEDRISAHVLKSLRINIGNRAAVRLTRHATEKIEALQAYAKGRYFWSRRTTEGIKRGIEYFQQAVTVDPNFALAYVGLADCYNLFSLYGIAPPAESFAQAKTAITKALEIDDQLAEAHASLGYIKFRFDWDWAGAEQEFQRAIHLKPGYAAAHHWYGEYLAAMGRFDEALSELESAQELDPTSLAINTDIGEVFYYWHRYDQTIEACRKVLEIDPKFVRARFELGRAYEHKGMLPEAAEEFMTAMVINSGTASNPSANRHHALKWEALWRKRIDEEERATRSSSTGYTSGYTLAVEHLRLGEKEKALEWLEKAYRAHDPSVPFLGTDPAFDALHFDPRFDKLLRALGLDDAAREHM</sequence>
<dbReference type="GO" id="GO:0006355">
    <property type="term" value="P:regulation of DNA-templated transcription"/>
    <property type="evidence" value="ECO:0007669"/>
    <property type="project" value="InterPro"/>
</dbReference>